<comment type="subcellular location">
    <subcellularLocation>
        <location evidence="1">Cell membrane</location>
    </subcellularLocation>
</comment>
<dbReference type="EMBL" id="JACHNY010000001">
    <property type="protein sequence ID" value="MBB4616458.1"/>
    <property type="molecule type" value="Genomic_DNA"/>
</dbReference>
<keyword evidence="1 4" id="KW-0808">Transferase</keyword>
<evidence type="ECO:0000313" key="5">
    <source>
        <dbReference type="Proteomes" id="UP000574769"/>
    </source>
</evidence>
<feature type="transmembrane region" description="Helical" evidence="1">
    <location>
        <begin position="374"/>
        <end position="395"/>
    </location>
</feature>
<dbReference type="Proteomes" id="UP000574769">
    <property type="component" value="Unassembled WGS sequence"/>
</dbReference>
<dbReference type="Pfam" id="PF16192">
    <property type="entry name" value="PMT_4TMC"/>
    <property type="match status" value="1"/>
</dbReference>
<evidence type="ECO:0000259" key="2">
    <source>
        <dbReference type="Pfam" id="PF13231"/>
    </source>
</evidence>
<dbReference type="AlphaFoldDB" id="A0A7W7EWD5"/>
<feature type="transmembrane region" description="Helical" evidence="1">
    <location>
        <begin position="209"/>
        <end position="231"/>
    </location>
</feature>
<feature type="transmembrane region" description="Helical" evidence="1">
    <location>
        <begin position="78"/>
        <end position="102"/>
    </location>
</feature>
<dbReference type="GO" id="GO:0012505">
    <property type="term" value="C:endomembrane system"/>
    <property type="evidence" value="ECO:0007669"/>
    <property type="project" value="UniProtKB-SubCell"/>
</dbReference>
<dbReference type="Pfam" id="PF13231">
    <property type="entry name" value="PMT_2"/>
    <property type="match status" value="1"/>
</dbReference>
<keyword evidence="1" id="KW-0812">Transmembrane</keyword>
<comment type="caution">
    <text evidence="4">The sequence shown here is derived from an EMBL/GenBank/DDBJ whole genome shotgun (WGS) entry which is preliminary data.</text>
</comment>
<reference evidence="4 5" key="1">
    <citation type="submission" date="2020-08" db="EMBL/GenBank/DDBJ databases">
        <title>Genomic Encyclopedia of Type Strains, Phase IV (KMG-IV): sequencing the most valuable type-strain genomes for metagenomic binning, comparative biology and taxonomic classification.</title>
        <authorList>
            <person name="Goeker M."/>
        </authorList>
    </citation>
    <scope>NUCLEOTIDE SEQUENCE [LARGE SCALE GENOMIC DNA]</scope>
    <source>
        <strain evidence="4 5">DSM 15867</strain>
    </source>
</reference>
<protein>
    <recommendedName>
        <fullName evidence="1">Polyprenol-phosphate-mannose--protein mannosyltransferase</fullName>
        <ecNumber evidence="1">2.4.1.-</ecNumber>
    </recommendedName>
</protein>
<comment type="pathway">
    <text evidence="1">Protein modification; protein glycosylation.</text>
</comment>
<proteinExistence type="inferred from homology"/>
<accession>A0A7W7EWD5</accession>
<sequence>MPHFLRRPLPLALLIAGLAELLFAWRVTIPSKPFFDEVHYVPAARTLLALAQPANIEHPLLAKELIALGIWLFGDDPLGWRALSTIAAAAVVAGVFALMWLGTGRRRPAVVAAVLTTVNFTVFVQARIAMLDGFMAAFVVLGAASLAWAMRGAPAQVRRRWCLGAVLLGLATACKWTAAPYVAFAAVAFLLLRRGRPDRWPGLGPLKALALLGGASVATYFLTFAPAFLYAREPLTLATVLPFQWTMYLQQTQVLPAHTYQSAWYTWPFDWRPIWYLYEPVDGAQRGVLLLGNPAVLWGGLVAVAACAVAWLRTRATGPGVAAGLWIASIAIWPLIPKSLGFFYYYYLPSIWLAVVLAVALDHWRDRLRYWDEAVLLVAIGLFLHFYPILSAAALPGPGAFTRWMWLRSWA</sequence>
<dbReference type="PANTHER" id="PTHR10050">
    <property type="entry name" value="DOLICHYL-PHOSPHATE-MANNOSE--PROTEIN MANNOSYLTRANSFERASE"/>
    <property type="match status" value="1"/>
</dbReference>
<dbReference type="GO" id="GO:0004169">
    <property type="term" value="F:dolichyl-phosphate-mannose-protein mannosyltransferase activity"/>
    <property type="evidence" value="ECO:0007669"/>
    <property type="project" value="UniProtKB-UniRule"/>
</dbReference>
<dbReference type="UniPathway" id="UPA00378"/>
<dbReference type="InterPro" id="IPR038731">
    <property type="entry name" value="RgtA/B/C-like"/>
</dbReference>
<dbReference type="InterPro" id="IPR032421">
    <property type="entry name" value="PMT_4TMC"/>
</dbReference>
<keyword evidence="1" id="KW-1003">Cell membrane</keyword>
<feature type="domain" description="Glycosyltransferase RgtA/B/C/D-like" evidence="2">
    <location>
        <begin position="58"/>
        <end position="195"/>
    </location>
</feature>
<evidence type="ECO:0000259" key="3">
    <source>
        <dbReference type="Pfam" id="PF16192"/>
    </source>
</evidence>
<feature type="transmembrane region" description="Helical" evidence="1">
    <location>
        <begin position="134"/>
        <end position="150"/>
    </location>
</feature>
<dbReference type="EC" id="2.4.1.-" evidence="1"/>
<keyword evidence="1" id="KW-0472">Membrane</keyword>
<gene>
    <name evidence="4" type="ORF">GGQ96_000564</name>
</gene>
<comment type="similarity">
    <text evidence="1">Belongs to the glycosyltransferase 39 family.</text>
</comment>
<dbReference type="PANTHER" id="PTHR10050:SF46">
    <property type="entry name" value="PROTEIN O-MANNOSYL-TRANSFERASE 2"/>
    <property type="match status" value="1"/>
</dbReference>
<feature type="transmembrane region" description="Helical" evidence="1">
    <location>
        <begin position="318"/>
        <end position="336"/>
    </location>
</feature>
<feature type="transmembrane region" description="Helical" evidence="1">
    <location>
        <begin position="162"/>
        <end position="189"/>
    </location>
</feature>
<keyword evidence="1" id="KW-1133">Transmembrane helix</keyword>
<evidence type="ECO:0000256" key="1">
    <source>
        <dbReference type="RuleBase" id="RU367007"/>
    </source>
</evidence>
<feature type="transmembrane region" description="Helical" evidence="1">
    <location>
        <begin position="295"/>
        <end position="312"/>
    </location>
</feature>
<dbReference type="GO" id="GO:0005886">
    <property type="term" value="C:plasma membrane"/>
    <property type="evidence" value="ECO:0007669"/>
    <property type="project" value="UniProtKB-SubCell"/>
</dbReference>
<feature type="transmembrane region" description="Helical" evidence="1">
    <location>
        <begin position="343"/>
        <end position="362"/>
    </location>
</feature>
<feature type="domain" description="Protein O-mannosyl-transferase C-terminal four TM" evidence="3">
    <location>
        <begin position="241"/>
        <end position="311"/>
    </location>
</feature>
<keyword evidence="1" id="KW-0328">Glycosyltransferase</keyword>
<dbReference type="RefSeq" id="WP_184111330.1">
    <property type="nucleotide sequence ID" value="NZ_JACHNY010000001.1"/>
</dbReference>
<evidence type="ECO:0000313" key="4">
    <source>
        <dbReference type="EMBL" id="MBB4616458.1"/>
    </source>
</evidence>
<comment type="function">
    <text evidence="1">Protein O-mannosyltransferase that catalyzes the transfer of a single mannose residue from a polyprenol phospho-mannosyl lipidic donor to the hydroxyl group of selected serine and threonine residues in acceptor proteins.</text>
</comment>
<dbReference type="InterPro" id="IPR027005">
    <property type="entry name" value="PMT-like"/>
</dbReference>
<organism evidence="4 5">
    <name type="scientific">Sphingomonas abaci</name>
    <dbReference type="NCBI Taxonomy" id="237611"/>
    <lineage>
        <taxon>Bacteria</taxon>
        <taxon>Pseudomonadati</taxon>
        <taxon>Pseudomonadota</taxon>
        <taxon>Alphaproteobacteria</taxon>
        <taxon>Sphingomonadales</taxon>
        <taxon>Sphingomonadaceae</taxon>
        <taxon>Sphingomonas</taxon>
    </lineage>
</organism>
<keyword evidence="5" id="KW-1185">Reference proteome</keyword>
<name>A0A7W7EWD5_9SPHN</name>